<sequence length="166" mass="18591">MPHRTKKRHRGPQARNWNTAHNHWTESRPGWHRGQASPIPVCHPCHSYPSIPTSSIRSACGANISSMAKMLRSYVICKTHLCLVMMGIRGIFRIPTSSNLAIPLALHSIFSSVPDVNVSTFPCRCCPSCVPRNPRLRMTPARHTISPPYHQSNGANLTLLPDWKAR</sequence>
<accession>A0A6G1IX14</accession>
<protein>
    <submittedName>
        <fullName evidence="2">Uncharacterized protein</fullName>
    </submittedName>
</protein>
<organism evidence="2 3">
    <name type="scientific">Lentithecium fluviatile CBS 122367</name>
    <dbReference type="NCBI Taxonomy" id="1168545"/>
    <lineage>
        <taxon>Eukaryota</taxon>
        <taxon>Fungi</taxon>
        <taxon>Dikarya</taxon>
        <taxon>Ascomycota</taxon>
        <taxon>Pezizomycotina</taxon>
        <taxon>Dothideomycetes</taxon>
        <taxon>Pleosporomycetidae</taxon>
        <taxon>Pleosporales</taxon>
        <taxon>Massarineae</taxon>
        <taxon>Lentitheciaceae</taxon>
        <taxon>Lentithecium</taxon>
    </lineage>
</organism>
<feature type="region of interest" description="Disordered" evidence="1">
    <location>
        <begin position="1"/>
        <end position="32"/>
    </location>
</feature>
<feature type="compositionally biased region" description="Basic residues" evidence="1">
    <location>
        <begin position="1"/>
        <end position="12"/>
    </location>
</feature>
<dbReference type="AlphaFoldDB" id="A0A6G1IX14"/>
<gene>
    <name evidence="2" type="ORF">K458DRAFT_55625</name>
</gene>
<evidence type="ECO:0000313" key="2">
    <source>
        <dbReference type="EMBL" id="KAF2682792.1"/>
    </source>
</evidence>
<proteinExistence type="predicted"/>
<keyword evidence="3" id="KW-1185">Reference proteome</keyword>
<reference evidence="2" key="1">
    <citation type="journal article" date="2020" name="Stud. Mycol.">
        <title>101 Dothideomycetes genomes: a test case for predicting lifestyles and emergence of pathogens.</title>
        <authorList>
            <person name="Haridas S."/>
            <person name="Albert R."/>
            <person name="Binder M."/>
            <person name="Bloem J."/>
            <person name="Labutti K."/>
            <person name="Salamov A."/>
            <person name="Andreopoulos B."/>
            <person name="Baker S."/>
            <person name="Barry K."/>
            <person name="Bills G."/>
            <person name="Bluhm B."/>
            <person name="Cannon C."/>
            <person name="Castanera R."/>
            <person name="Culley D."/>
            <person name="Daum C."/>
            <person name="Ezra D."/>
            <person name="Gonzalez J."/>
            <person name="Henrissat B."/>
            <person name="Kuo A."/>
            <person name="Liang C."/>
            <person name="Lipzen A."/>
            <person name="Lutzoni F."/>
            <person name="Magnuson J."/>
            <person name="Mondo S."/>
            <person name="Nolan M."/>
            <person name="Ohm R."/>
            <person name="Pangilinan J."/>
            <person name="Park H.-J."/>
            <person name="Ramirez L."/>
            <person name="Alfaro M."/>
            <person name="Sun H."/>
            <person name="Tritt A."/>
            <person name="Yoshinaga Y."/>
            <person name="Zwiers L.-H."/>
            <person name="Turgeon B."/>
            <person name="Goodwin S."/>
            <person name="Spatafora J."/>
            <person name="Crous P."/>
            <person name="Grigoriev I."/>
        </authorList>
    </citation>
    <scope>NUCLEOTIDE SEQUENCE</scope>
    <source>
        <strain evidence="2">CBS 122367</strain>
    </source>
</reference>
<dbReference type="EMBL" id="MU005586">
    <property type="protein sequence ID" value="KAF2682792.1"/>
    <property type="molecule type" value="Genomic_DNA"/>
</dbReference>
<dbReference type="Proteomes" id="UP000799291">
    <property type="component" value="Unassembled WGS sequence"/>
</dbReference>
<evidence type="ECO:0000256" key="1">
    <source>
        <dbReference type="SAM" id="MobiDB-lite"/>
    </source>
</evidence>
<name>A0A6G1IX14_9PLEO</name>
<evidence type="ECO:0000313" key="3">
    <source>
        <dbReference type="Proteomes" id="UP000799291"/>
    </source>
</evidence>